<organism evidence="10 11">
    <name type="scientific">Smittium megazygosporum</name>
    <dbReference type="NCBI Taxonomy" id="133381"/>
    <lineage>
        <taxon>Eukaryota</taxon>
        <taxon>Fungi</taxon>
        <taxon>Fungi incertae sedis</taxon>
        <taxon>Zoopagomycota</taxon>
        <taxon>Kickxellomycotina</taxon>
        <taxon>Harpellomycetes</taxon>
        <taxon>Harpellales</taxon>
        <taxon>Legeriomycetaceae</taxon>
        <taxon>Smittium</taxon>
    </lineage>
</organism>
<comment type="catalytic activity">
    <reaction evidence="7">
        <text>dCMP + ATP = dCDP + ADP</text>
        <dbReference type="Rhea" id="RHEA:25094"/>
        <dbReference type="ChEBI" id="CHEBI:30616"/>
        <dbReference type="ChEBI" id="CHEBI:57566"/>
        <dbReference type="ChEBI" id="CHEBI:58593"/>
        <dbReference type="ChEBI" id="CHEBI:456216"/>
        <dbReference type="EC" id="2.7.4.25"/>
    </reaction>
</comment>
<dbReference type="InterPro" id="IPR027417">
    <property type="entry name" value="P-loop_NTPase"/>
</dbReference>
<dbReference type="EMBL" id="MBFS01000117">
    <property type="protein sequence ID" value="PVV04474.1"/>
    <property type="molecule type" value="Genomic_DNA"/>
</dbReference>
<dbReference type="AlphaFoldDB" id="A0A2T9ZIQ9"/>
<keyword evidence="3" id="KW-0808">Transferase</keyword>
<evidence type="ECO:0000256" key="6">
    <source>
        <dbReference type="ARBA" id="ARBA00022840"/>
    </source>
</evidence>
<evidence type="ECO:0000256" key="1">
    <source>
        <dbReference type="ARBA" id="ARBA00009427"/>
    </source>
</evidence>
<evidence type="ECO:0000259" key="9">
    <source>
        <dbReference type="Pfam" id="PF02224"/>
    </source>
</evidence>
<evidence type="ECO:0000256" key="2">
    <source>
        <dbReference type="ARBA" id="ARBA00012906"/>
    </source>
</evidence>
<sequence length="264" mass="29426">MSLRKFIVAIDGPAASGKSAVSETLAVRLGFLHVNSGAIYRCATLLAIRNDLLDLQFKKNLDRMREILKETKITMGPLGTSPIKNENVNRPSTAIFLNGENVTDQISKIEITKNVRFLAKIPEIRAASIEKQRELVQSKNLFETRADSKVDGVIVEGRDIGTAVFPNADIKFFIEAEAKARAKRRFDELVARGLNVDINGDPVDYEQILEDILQRDQEDLTRTHSPLRKAKDAIVIDTSNLSLDQVVGKVESSILKRLAELEED</sequence>
<comment type="similarity">
    <text evidence="1">Belongs to the cytidylate kinase family. Type 1 subfamily.</text>
</comment>
<dbReference type="Pfam" id="PF02224">
    <property type="entry name" value="Cytidylate_kin"/>
    <property type="match status" value="1"/>
</dbReference>
<evidence type="ECO:0000256" key="4">
    <source>
        <dbReference type="ARBA" id="ARBA00022741"/>
    </source>
</evidence>
<evidence type="ECO:0000256" key="5">
    <source>
        <dbReference type="ARBA" id="ARBA00022777"/>
    </source>
</evidence>
<accession>A0A2T9ZIQ9</accession>
<dbReference type="GO" id="GO:0036431">
    <property type="term" value="F:dCMP kinase activity"/>
    <property type="evidence" value="ECO:0007669"/>
    <property type="project" value="InterPro"/>
</dbReference>
<keyword evidence="11" id="KW-1185">Reference proteome</keyword>
<dbReference type="NCBIfam" id="TIGR00017">
    <property type="entry name" value="cmk"/>
    <property type="match status" value="1"/>
</dbReference>
<dbReference type="EC" id="2.7.4.25" evidence="2"/>
<keyword evidence="5" id="KW-0418">Kinase</keyword>
<name>A0A2T9ZIQ9_9FUNG</name>
<comment type="catalytic activity">
    <reaction evidence="8">
        <text>CMP + ATP = CDP + ADP</text>
        <dbReference type="Rhea" id="RHEA:11600"/>
        <dbReference type="ChEBI" id="CHEBI:30616"/>
        <dbReference type="ChEBI" id="CHEBI:58069"/>
        <dbReference type="ChEBI" id="CHEBI:60377"/>
        <dbReference type="ChEBI" id="CHEBI:456216"/>
        <dbReference type="EC" id="2.7.4.25"/>
    </reaction>
</comment>
<dbReference type="Gene3D" id="3.40.50.300">
    <property type="entry name" value="P-loop containing nucleotide triphosphate hydrolases"/>
    <property type="match status" value="1"/>
</dbReference>
<gene>
    <name evidence="10" type="ORF">BB560_001023</name>
</gene>
<dbReference type="GO" id="GO:0006139">
    <property type="term" value="P:nucleobase-containing compound metabolic process"/>
    <property type="evidence" value="ECO:0007669"/>
    <property type="project" value="InterPro"/>
</dbReference>
<proteinExistence type="inferred from homology"/>
<dbReference type="Proteomes" id="UP000245609">
    <property type="component" value="Unassembled WGS sequence"/>
</dbReference>
<dbReference type="CDD" id="cd02020">
    <property type="entry name" value="CMPK"/>
    <property type="match status" value="1"/>
</dbReference>
<keyword evidence="4" id="KW-0547">Nucleotide-binding</keyword>
<protein>
    <recommendedName>
        <fullName evidence="2">(d)CMP kinase</fullName>
        <ecNumber evidence="2">2.7.4.25</ecNumber>
    </recommendedName>
</protein>
<dbReference type="OrthoDB" id="10263145at2759"/>
<evidence type="ECO:0000256" key="8">
    <source>
        <dbReference type="ARBA" id="ARBA00048478"/>
    </source>
</evidence>
<evidence type="ECO:0000256" key="7">
    <source>
        <dbReference type="ARBA" id="ARBA00047615"/>
    </source>
</evidence>
<dbReference type="GO" id="GO:0005524">
    <property type="term" value="F:ATP binding"/>
    <property type="evidence" value="ECO:0007669"/>
    <property type="project" value="UniProtKB-KW"/>
</dbReference>
<evidence type="ECO:0000313" key="10">
    <source>
        <dbReference type="EMBL" id="PVV04474.1"/>
    </source>
</evidence>
<comment type="caution">
    <text evidence="10">The sequence shown here is derived from an EMBL/GenBank/DDBJ whole genome shotgun (WGS) entry which is preliminary data.</text>
</comment>
<evidence type="ECO:0000256" key="3">
    <source>
        <dbReference type="ARBA" id="ARBA00022679"/>
    </source>
</evidence>
<dbReference type="STRING" id="133381.A0A2T9ZIQ9"/>
<dbReference type="InterPro" id="IPR011994">
    <property type="entry name" value="Cytidylate_kinase_dom"/>
</dbReference>
<dbReference type="InterPro" id="IPR003136">
    <property type="entry name" value="Cytidylate_kin"/>
</dbReference>
<dbReference type="SUPFAM" id="SSF52540">
    <property type="entry name" value="P-loop containing nucleoside triphosphate hydrolases"/>
    <property type="match status" value="1"/>
</dbReference>
<dbReference type="HAMAP" id="MF_00238">
    <property type="entry name" value="Cytidyl_kinase_type1"/>
    <property type="match status" value="1"/>
</dbReference>
<evidence type="ECO:0000313" key="11">
    <source>
        <dbReference type="Proteomes" id="UP000245609"/>
    </source>
</evidence>
<reference evidence="10 11" key="1">
    <citation type="journal article" date="2018" name="MBio">
        <title>Comparative Genomics Reveals the Core Gene Toolbox for the Fungus-Insect Symbiosis.</title>
        <authorList>
            <person name="Wang Y."/>
            <person name="Stata M."/>
            <person name="Wang W."/>
            <person name="Stajich J.E."/>
            <person name="White M.M."/>
            <person name="Moncalvo J.M."/>
        </authorList>
    </citation>
    <scope>NUCLEOTIDE SEQUENCE [LARGE SCALE GENOMIC DNA]</scope>
    <source>
        <strain evidence="10 11">SC-DP-2</strain>
    </source>
</reference>
<keyword evidence="6" id="KW-0067">ATP-binding</keyword>
<feature type="domain" description="Cytidylate kinase" evidence="9">
    <location>
        <begin position="8"/>
        <end position="251"/>
    </location>
</feature>